<sequence>MSDHKGKPMAFQLKTIEEPMALRCNTMWESPWHPKKESLEKARSGIPSNSSQLNSSISAKIQKLYDDLATKSKIMDSLSSKTAKVKVLTVQLVTTNSQIDELISESAVMKRCIANVNSLLSYIIETHDSLITIIIRKHLAEKSMLVFAMLNRLEGVSELVVPSKQGGDESTKVPPKTGDPKSTGMKKRQNR</sequence>
<proteinExistence type="predicted"/>
<reference evidence="2" key="1">
    <citation type="submission" date="2023-04" db="EMBL/GenBank/DDBJ databases">
        <authorList>
            <person name="Vijverberg K."/>
            <person name="Xiong W."/>
            <person name="Schranz E."/>
        </authorList>
    </citation>
    <scope>NUCLEOTIDE SEQUENCE</scope>
</reference>
<dbReference type="AlphaFoldDB" id="A0AA35YBD5"/>
<evidence type="ECO:0000313" key="3">
    <source>
        <dbReference type="Proteomes" id="UP001177003"/>
    </source>
</evidence>
<dbReference type="EMBL" id="OX465077">
    <property type="protein sequence ID" value="CAI9268127.1"/>
    <property type="molecule type" value="Genomic_DNA"/>
</dbReference>
<name>A0AA35YBD5_LACSI</name>
<accession>A0AA35YBD5</accession>
<keyword evidence="3" id="KW-1185">Reference proteome</keyword>
<gene>
    <name evidence="2" type="ORF">LSALG_LOCUS8570</name>
</gene>
<evidence type="ECO:0000256" key="1">
    <source>
        <dbReference type="SAM" id="MobiDB-lite"/>
    </source>
</evidence>
<feature type="region of interest" description="Disordered" evidence="1">
    <location>
        <begin position="162"/>
        <end position="191"/>
    </location>
</feature>
<evidence type="ECO:0000313" key="2">
    <source>
        <dbReference type="EMBL" id="CAI9268127.1"/>
    </source>
</evidence>
<dbReference type="Proteomes" id="UP001177003">
    <property type="component" value="Chromosome 1"/>
</dbReference>
<protein>
    <submittedName>
        <fullName evidence="2">Uncharacterized protein</fullName>
    </submittedName>
</protein>
<organism evidence="2 3">
    <name type="scientific">Lactuca saligna</name>
    <name type="common">Willowleaf lettuce</name>
    <dbReference type="NCBI Taxonomy" id="75948"/>
    <lineage>
        <taxon>Eukaryota</taxon>
        <taxon>Viridiplantae</taxon>
        <taxon>Streptophyta</taxon>
        <taxon>Embryophyta</taxon>
        <taxon>Tracheophyta</taxon>
        <taxon>Spermatophyta</taxon>
        <taxon>Magnoliopsida</taxon>
        <taxon>eudicotyledons</taxon>
        <taxon>Gunneridae</taxon>
        <taxon>Pentapetalae</taxon>
        <taxon>asterids</taxon>
        <taxon>campanulids</taxon>
        <taxon>Asterales</taxon>
        <taxon>Asteraceae</taxon>
        <taxon>Cichorioideae</taxon>
        <taxon>Cichorieae</taxon>
        <taxon>Lactucinae</taxon>
        <taxon>Lactuca</taxon>
    </lineage>
</organism>